<dbReference type="GO" id="GO:0009231">
    <property type="term" value="P:riboflavin biosynthetic process"/>
    <property type="evidence" value="ECO:0007669"/>
    <property type="project" value="UniProtKB-UniRule"/>
</dbReference>
<evidence type="ECO:0000256" key="5">
    <source>
        <dbReference type="ARBA" id="ARBA00022679"/>
    </source>
</evidence>
<comment type="similarity">
    <text evidence="2 7">Belongs to the DMRL synthase family.</text>
</comment>
<evidence type="ECO:0000313" key="9">
    <source>
        <dbReference type="Proteomes" id="UP000316921"/>
    </source>
</evidence>
<dbReference type="InterPro" id="IPR036467">
    <property type="entry name" value="LS/RS_sf"/>
</dbReference>
<comment type="pathway">
    <text evidence="1 7">Cofactor biosynthesis; riboflavin biosynthesis; riboflavin from 2-hydroxy-3-oxobutyl phosphate and 5-amino-6-(D-ribitylamino)uracil: step 1/2.</text>
</comment>
<feature type="binding site" evidence="7">
    <location>
        <position position="28"/>
    </location>
    <ligand>
        <name>5-amino-6-(D-ribitylamino)uracil</name>
        <dbReference type="ChEBI" id="CHEBI:15934"/>
    </ligand>
</feature>
<dbReference type="EC" id="2.5.1.78" evidence="3 7"/>
<evidence type="ECO:0000313" key="8">
    <source>
        <dbReference type="EMBL" id="QDU69040.1"/>
    </source>
</evidence>
<dbReference type="SUPFAM" id="SSF52121">
    <property type="entry name" value="Lumazine synthase"/>
    <property type="match status" value="1"/>
</dbReference>
<dbReference type="Pfam" id="PF00885">
    <property type="entry name" value="DMRL_synthase"/>
    <property type="match status" value="1"/>
</dbReference>
<feature type="binding site" evidence="7">
    <location>
        <position position="119"/>
    </location>
    <ligand>
        <name>5-amino-6-(D-ribitylamino)uracil</name>
        <dbReference type="ChEBI" id="CHEBI:15934"/>
    </ligand>
</feature>
<gene>
    <name evidence="7 8" type="primary">ribH</name>
    <name evidence="8" type="ORF">Pla133_41560</name>
</gene>
<dbReference type="AlphaFoldDB" id="A0A518BQ03"/>
<dbReference type="Proteomes" id="UP000316921">
    <property type="component" value="Chromosome"/>
</dbReference>
<evidence type="ECO:0000256" key="2">
    <source>
        <dbReference type="ARBA" id="ARBA00007424"/>
    </source>
</evidence>
<dbReference type="HAMAP" id="MF_00178">
    <property type="entry name" value="Lumazine_synth"/>
    <property type="match status" value="1"/>
</dbReference>
<evidence type="ECO:0000256" key="7">
    <source>
        <dbReference type="HAMAP-Rule" id="MF_00178"/>
    </source>
</evidence>
<dbReference type="GO" id="GO:0000906">
    <property type="term" value="F:6,7-dimethyl-8-ribityllumazine synthase activity"/>
    <property type="evidence" value="ECO:0007669"/>
    <property type="project" value="UniProtKB-UniRule"/>
</dbReference>
<dbReference type="CDD" id="cd09209">
    <property type="entry name" value="Lumazine_synthase-I"/>
    <property type="match status" value="1"/>
</dbReference>
<protein>
    <recommendedName>
        <fullName evidence="3 7">6,7-dimethyl-8-ribityllumazine synthase</fullName>
        <shortName evidence="7">DMRL synthase</shortName>
        <shortName evidence="7">LS</shortName>
        <shortName evidence="7">Lumazine synthase</shortName>
        <ecNumber evidence="3 7">2.5.1.78</ecNumber>
    </recommendedName>
</protein>
<proteinExistence type="inferred from homology"/>
<evidence type="ECO:0000256" key="6">
    <source>
        <dbReference type="ARBA" id="ARBA00048785"/>
    </source>
</evidence>
<dbReference type="KEGG" id="pbap:Pla133_41560"/>
<dbReference type="RefSeq" id="WP_145068575.1">
    <property type="nucleotide sequence ID" value="NZ_CP036287.1"/>
</dbReference>
<feature type="binding site" evidence="7">
    <location>
        <begin position="91"/>
        <end position="92"/>
    </location>
    <ligand>
        <name>(2S)-2-hydroxy-3-oxobutyl phosphate</name>
        <dbReference type="ChEBI" id="CHEBI:58830"/>
    </ligand>
</feature>
<feature type="binding site" evidence="7">
    <location>
        <position position="133"/>
    </location>
    <ligand>
        <name>(2S)-2-hydroxy-3-oxobutyl phosphate</name>
        <dbReference type="ChEBI" id="CHEBI:58830"/>
    </ligand>
</feature>
<comment type="function">
    <text evidence="7">Catalyzes the formation of 6,7-dimethyl-8-ribityllumazine by condensation of 5-amino-6-(D-ribitylamino)uracil with 3,4-dihydroxy-2-butanone 4-phosphate. This is the penultimate step in the biosynthesis of riboflavin.</text>
</comment>
<name>A0A518BQ03_9BACT</name>
<feature type="binding site" evidence="7">
    <location>
        <begin position="62"/>
        <end position="64"/>
    </location>
    <ligand>
        <name>5-amino-6-(D-ribitylamino)uracil</name>
        <dbReference type="ChEBI" id="CHEBI:15934"/>
    </ligand>
</feature>
<dbReference type="InterPro" id="IPR002180">
    <property type="entry name" value="LS/RS"/>
</dbReference>
<dbReference type="EMBL" id="CP036287">
    <property type="protein sequence ID" value="QDU69040.1"/>
    <property type="molecule type" value="Genomic_DNA"/>
</dbReference>
<feature type="binding site" evidence="7">
    <location>
        <begin position="86"/>
        <end position="88"/>
    </location>
    <ligand>
        <name>5-amino-6-(D-ribitylamino)uracil</name>
        <dbReference type="ChEBI" id="CHEBI:15934"/>
    </ligand>
</feature>
<dbReference type="NCBIfam" id="TIGR00114">
    <property type="entry name" value="lumazine-synth"/>
    <property type="match status" value="1"/>
</dbReference>
<dbReference type="PANTHER" id="PTHR21058:SF0">
    <property type="entry name" value="6,7-DIMETHYL-8-RIBITYLLUMAZINE SYNTHASE"/>
    <property type="match status" value="1"/>
</dbReference>
<dbReference type="UniPathway" id="UPA00275">
    <property type="reaction ID" value="UER00404"/>
</dbReference>
<dbReference type="PANTHER" id="PTHR21058">
    <property type="entry name" value="6,7-DIMETHYL-8-RIBITYLLUMAZINE SYNTHASE DMRL SYNTHASE LUMAZINE SYNTHASE"/>
    <property type="match status" value="1"/>
</dbReference>
<evidence type="ECO:0000256" key="3">
    <source>
        <dbReference type="ARBA" id="ARBA00012664"/>
    </source>
</evidence>
<evidence type="ECO:0000256" key="1">
    <source>
        <dbReference type="ARBA" id="ARBA00004917"/>
    </source>
</evidence>
<dbReference type="Gene3D" id="3.40.50.960">
    <property type="entry name" value="Lumazine/riboflavin synthase"/>
    <property type="match status" value="1"/>
</dbReference>
<dbReference type="GO" id="GO:0009349">
    <property type="term" value="C:riboflavin synthase complex"/>
    <property type="evidence" value="ECO:0007669"/>
    <property type="project" value="UniProtKB-UniRule"/>
</dbReference>
<sequence>MALDSNSSAGANARLKPGTRIAAVVSTYHHDLTGAMLESARDHLIDCGLDAADLIVVLAPGAFELPILAQRLARRNDVHAVLCFGLVLKGETEHDRHIAGAVAHGLTDVALQTDTPVLFGLLTTNTLEQAQARARRAGEGGLDKGREVARAAVAVLAGLTQIERLERGGRVRAEIKS</sequence>
<keyword evidence="9" id="KW-1185">Reference proteome</keyword>
<organism evidence="8 9">
    <name type="scientific">Engelhardtia mirabilis</name>
    <dbReference type="NCBI Taxonomy" id="2528011"/>
    <lineage>
        <taxon>Bacteria</taxon>
        <taxon>Pseudomonadati</taxon>
        <taxon>Planctomycetota</taxon>
        <taxon>Planctomycetia</taxon>
        <taxon>Planctomycetia incertae sedis</taxon>
        <taxon>Engelhardtia</taxon>
    </lineage>
</organism>
<keyword evidence="5 7" id="KW-0808">Transferase</keyword>
<evidence type="ECO:0000256" key="4">
    <source>
        <dbReference type="ARBA" id="ARBA00022619"/>
    </source>
</evidence>
<reference evidence="8 9" key="1">
    <citation type="submission" date="2019-02" db="EMBL/GenBank/DDBJ databases">
        <title>Deep-cultivation of Planctomycetes and their phenomic and genomic characterization uncovers novel biology.</title>
        <authorList>
            <person name="Wiegand S."/>
            <person name="Jogler M."/>
            <person name="Boedeker C."/>
            <person name="Pinto D."/>
            <person name="Vollmers J."/>
            <person name="Rivas-Marin E."/>
            <person name="Kohn T."/>
            <person name="Peeters S.H."/>
            <person name="Heuer A."/>
            <person name="Rast P."/>
            <person name="Oberbeckmann S."/>
            <person name="Bunk B."/>
            <person name="Jeske O."/>
            <person name="Meyerdierks A."/>
            <person name="Storesund J.E."/>
            <person name="Kallscheuer N."/>
            <person name="Luecker S."/>
            <person name="Lage O.M."/>
            <person name="Pohl T."/>
            <person name="Merkel B.J."/>
            <person name="Hornburger P."/>
            <person name="Mueller R.-W."/>
            <person name="Bruemmer F."/>
            <person name="Labrenz M."/>
            <person name="Spormann A.M."/>
            <person name="Op den Camp H."/>
            <person name="Overmann J."/>
            <person name="Amann R."/>
            <person name="Jetten M.S.M."/>
            <person name="Mascher T."/>
            <person name="Medema M.H."/>
            <person name="Devos D.P."/>
            <person name="Kaster A.-K."/>
            <person name="Ovreas L."/>
            <person name="Rohde M."/>
            <person name="Galperin M.Y."/>
            <person name="Jogler C."/>
        </authorList>
    </citation>
    <scope>NUCLEOTIDE SEQUENCE [LARGE SCALE GENOMIC DNA]</scope>
    <source>
        <strain evidence="8 9">Pla133</strain>
    </source>
</reference>
<keyword evidence="4 7" id="KW-0686">Riboflavin biosynthesis</keyword>
<accession>A0A518BQ03</accession>
<dbReference type="InterPro" id="IPR034964">
    <property type="entry name" value="LS"/>
</dbReference>
<comment type="catalytic activity">
    <reaction evidence="6 7">
        <text>(2S)-2-hydroxy-3-oxobutyl phosphate + 5-amino-6-(D-ribitylamino)uracil = 6,7-dimethyl-8-(1-D-ribityl)lumazine + phosphate + 2 H2O + H(+)</text>
        <dbReference type="Rhea" id="RHEA:26152"/>
        <dbReference type="ChEBI" id="CHEBI:15377"/>
        <dbReference type="ChEBI" id="CHEBI:15378"/>
        <dbReference type="ChEBI" id="CHEBI:15934"/>
        <dbReference type="ChEBI" id="CHEBI:43474"/>
        <dbReference type="ChEBI" id="CHEBI:58201"/>
        <dbReference type="ChEBI" id="CHEBI:58830"/>
        <dbReference type="EC" id="2.5.1.78"/>
    </reaction>
</comment>
<feature type="active site" description="Proton donor" evidence="7">
    <location>
        <position position="94"/>
    </location>
</feature>